<dbReference type="Proteomes" id="UP000601108">
    <property type="component" value="Unassembled WGS sequence"/>
</dbReference>
<proteinExistence type="predicted"/>
<keyword evidence="2" id="KW-1185">Reference proteome</keyword>
<reference evidence="1 2" key="1">
    <citation type="journal article" date="2014" name="Int. J. Syst. Evol. Microbiol.">
        <title>Complete genome sequence of Corynebacterium casei LMG S-19264T (=DSM 44701T), isolated from a smear-ripened cheese.</title>
        <authorList>
            <consortium name="US DOE Joint Genome Institute (JGI-PGF)"/>
            <person name="Walter F."/>
            <person name="Albersmeier A."/>
            <person name="Kalinowski J."/>
            <person name="Ruckert C."/>
        </authorList>
    </citation>
    <scope>NUCLEOTIDE SEQUENCE [LARGE SCALE GENOMIC DNA]</scope>
    <source>
        <strain evidence="1 2">KCTC 12285</strain>
    </source>
</reference>
<dbReference type="EMBL" id="BMWS01000006">
    <property type="protein sequence ID" value="GGX12162.1"/>
    <property type="molecule type" value="Genomic_DNA"/>
</dbReference>
<protein>
    <submittedName>
        <fullName evidence="1">Uncharacterized protein</fullName>
    </submittedName>
</protein>
<comment type="caution">
    <text evidence="1">The sequence shown here is derived from an EMBL/GenBank/DDBJ whole genome shotgun (WGS) entry which is preliminary data.</text>
</comment>
<evidence type="ECO:0000313" key="2">
    <source>
        <dbReference type="Proteomes" id="UP000601108"/>
    </source>
</evidence>
<accession>A0A918JUG0</accession>
<organism evidence="1 2">
    <name type="scientific">Aquimarina muelleri</name>
    <dbReference type="NCBI Taxonomy" id="279356"/>
    <lineage>
        <taxon>Bacteria</taxon>
        <taxon>Pseudomonadati</taxon>
        <taxon>Bacteroidota</taxon>
        <taxon>Flavobacteriia</taxon>
        <taxon>Flavobacteriales</taxon>
        <taxon>Flavobacteriaceae</taxon>
        <taxon>Aquimarina</taxon>
    </lineage>
</organism>
<name>A0A918JUG0_9FLAO</name>
<sequence length="205" mass="23335">MKKNIIILSILFLIQIESYGQDQNSKHFWTNSRIELLGSYELFGGGIGFIAKGKKEIFNLKHFEGFAGLAFQYSYQSETNKLLTGIKGHNSDVGMYTVFDIILYPFKTKKVFTGLEPYLGLTTLKSDGVLEIPKHNIYEDYSNSYTYLNYGITQTIGYSFKRINTSLFAMLSLKGILDKGRTRPGDSDSKIFFGFNISYKLKPTK</sequence>
<gene>
    <name evidence="1" type="ORF">GCM10007384_12400</name>
</gene>
<evidence type="ECO:0000313" key="1">
    <source>
        <dbReference type="EMBL" id="GGX12162.1"/>
    </source>
</evidence>
<dbReference type="AlphaFoldDB" id="A0A918JUG0"/>
<dbReference type="RefSeq" id="WP_027411616.1">
    <property type="nucleotide sequence ID" value="NZ_BMWS01000006.1"/>
</dbReference>